<name>A0A8S1VL15_PAROT</name>
<dbReference type="Pfam" id="PF03987">
    <property type="entry name" value="Autophagy_act_C"/>
    <property type="match status" value="1"/>
</dbReference>
<gene>
    <name evidence="3" type="ORF">POCTA_138.1.T0700042</name>
</gene>
<dbReference type="OrthoDB" id="295877at2759"/>
<keyword evidence="2" id="KW-0072">Autophagy</keyword>
<dbReference type="GO" id="GO:0019787">
    <property type="term" value="F:ubiquitin-like protein transferase activity"/>
    <property type="evidence" value="ECO:0007669"/>
    <property type="project" value="InterPro"/>
</dbReference>
<dbReference type="InterPro" id="IPR007135">
    <property type="entry name" value="Atg3/Atg10"/>
</dbReference>
<dbReference type="GO" id="GO:0006914">
    <property type="term" value="P:autophagy"/>
    <property type="evidence" value="ECO:0007669"/>
    <property type="project" value="UniProtKB-KW"/>
</dbReference>
<dbReference type="EMBL" id="CAJJDP010000069">
    <property type="protein sequence ID" value="CAD8177930.1"/>
    <property type="molecule type" value="Genomic_DNA"/>
</dbReference>
<organism evidence="3 4">
    <name type="scientific">Paramecium octaurelia</name>
    <dbReference type="NCBI Taxonomy" id="43137"/>
    <lineage>
        <taxon>Eukaryota</taxon>
        <taxon>Sar</taxon>
        <taxon>Alveolata</taxon>
        <taxon>Ciliophora</taxon>
        <taxon>Intramacronucleata</taxon>
        <taxon>Oligohymenophorea</taxon>
        <taxon>Peniculida</taxon>
        <taxon>Parameciidae</taxon>
        <taxon>Paramecium</taxon>
    </lineage>
</organism>
<dbReference type="Proteomes" id="UP000683925">
    <property type="component" value="Unassembled WGS sequence"/>
</dbReference>
<keyword evidence="4" id="KW-1185">Reference proteome</keyword>
<comment type="caution">
    <text evidence="3">The sequence shown here is derived from an EMBL/GenBank/DDBJ whole genome shotgun (WGS) entry which is preliminary data.</text>
</comment>
<proteinExistence type="predicted"/>
<keyword evidence="1" id="KW-0833">Ubl conjugation pathway</keyword>
<evidence type="ECO:0000256" key="1">
    <source>
        <dbReference type="ARBA" id="ARBA00022786"/>
    </source>
</evidence>
<evidence type="ECO:0000256" key="2">
    <source>
        <dbReference type="ARBA" id="ARBA00023006"/>
    </source>
</evidence>
<dbReference type="AlphaFoldDB" id="A0A8S1VL15"/>
<sequence length="159" mass="18775">MITTLGIPFSEFQEQATNLPNLVNFESKCFLIDHKYLPIDQRFILELNTATQHNQKQIQVKAQLIYNTYINIPQFYFSLQDCESSDYLPIHQYIQDETEQQNFIKDINPATGIAMITMHNCLLSEFIHFVSEGKTFLLTLISYYFSKLHIYIKKSEYQE</sequence>
<dbReference type="OMA" id="SKLHIYI"/>
<accession>A0A8S1VL15</accession>
<evidence type="ECO:0000313" key="4">
    <source>
        <dbReference type="Proteomes" id="UP000683925"/>
    </source>
</evidence>
<evidence type="ECO:0000313" key="3">
    <source>
        <dbReference type="EMBL" id="CAD8177930.1"/>
    </source>
</evidence>
<protein>
    <submittedName>
        <fullName evidence="3">Uncharacterized protein</fullName>
    </submittedName>
</protein>
<reference evidence="3" key="1">
    <citation type="submission" date="2021-01" db="EMBL/GenBank/DDBJ databases">
        <authorList>
            <consortium name="Genoscope - CEA"/>
            <person name="William W."/>
        </authorList>
    </citation>
    <scope>NUCLEOTIDE SEQUENCE</scope>
</reference>